<keyword evidence="2" id="KW-0812">Transmembrane</keyword>
<feature type="region of interest" description="Disordered" evidence="1">
    <location>
        <begin position="75"/>
        <end position="99"/>
    </location>
</feature>
<dbReference type="Proteomes" id="UP000826271">
    <property type="component" value="Unassembled WGS sequence"/>
</dbReference>
<comment type="caution">
    <text evidence="3">The sequence shown here is derived from an EMBL/GenBank/DDBJ whole genome shotgun (WGS) entry which is preliminary data.</text>
</comment>
<dbReference type="PANTHER" id="PTHR36715">
    <property type="entry name" value="BNAANNG41370D PROTEIN"/>
    <property type="match status" value="1"/>
</dbReference>
<accession>A0AAV6XQE9</accession>
<sequence length="291" mass="32805">MISNFGAGMECLQNPSLISSFWKWGAVIFAVFATFSSIIKRIKLIFIHFHSNFNHPPSIQNKEILHQFSQDDDDISLASSDDDEEEPEEEDITPTTSFVGHEQRVDEDFRGKGCKNRWQTGHLKRRKSGGAWSEFTSGENIVNLRNSTSLGLSLDFDEDLINYESHNVVSLWGFDNDRKNIPATAMTSPALIFTAEGQWKSDGVVLSCYDTRMPRHTLALHAEWRLPAAAVAGGDGKVYFRDDVSGVVTVGDVRNVRVPLESVREFDGDTWWDADAVIVGDEFVKWSERRV</sequence>
<keyword evidence="4" id="KW-1185">Reference proteome</keyword>
<evidence type="ECO:0000256" key="2">
    <source>
        <dbReference type="SAM" id="Phobius"/>
    </source>
</evidence>
<feature type="compositionally biased region" description="Acidic residues" evidence="1">
    <location>
        <begin position="75"/>
        <end position="92"/>
    </location>
</feature>
<name>A0AAV6XQE9_9LAMI</name>
<reference evidence="3" key="1">
    <citation type="submission" date="2019-10" db="EMBL/GenBank/DDBJ databases">
        <authorList>
            <person name="Zhang R."/>
            <person name="Pan Y."/>
            <person name="Wang J."/>
            <person name="Ma R."/>
            <person name="Yu S."/>
        </authorList>
    </citation>
    <scope>NUCLEOTIDE SEQUENCE</scope>
    <source>
        <strain evidence="3">LA-IB0</strain>
        <tissue evidence="3">Leaf</tissue>
    </source>
</reference>
<evidence type="ECO:0000256" key="1">
    <source>
        <dbReference type="SAM" id="MobiDB-lite"/>
    </source>
</evidence>
<evidence type="ECO:0000313" key="3">
    <source>
        <dbReference type="EMBL" id="KAG8382887.1"/>
    </source>
</evidence>
<protein>
    <submittedName>
        <fullName evidence="3">Uncharacterized protein</fullName>
    </submittedName>
</protein>
<feature type="transmembrane region" description="Helical" evidence="2">
    <location>
        <begin position="20"/>
        <end position="39"/>
    </location>
</feature>
<dbReference type="PANTHER" id="PTHR36715:SF1">
    <property type="entry name" value="PROTEIN, PUTATIVE-RELATED"/>
    <property type="match status" value="1"/>
</dbReference>
<proteinExistence type="predicted"/>
<dbReference type="EMBL" id="WHWC01000005">
    <property type="protein sequence ID" value="KAG8382887.1"/>
    <property type="molecule type" value="Genomic_DNA"/>
</dbReference>
<gene>
    <name evidence="3" type="ORF">BUALT_Bualt05G0126000</name>
</gene>
<evidence type="ECO:0000313" key="4">
    <source>
        <dbReference type="Proteomes" id="UP000826271"/>
    </source>
</evidence>
<keyword evidence="2" id="KW-1133">Transmembrane helix</keyword>
<keyword evidence="2" id="KW-0472">Membrane</keyword>
<dbReference type="AlphaFoldDB" id="A0AAV6XQE9"/>
<organism evidence="3 4">
    <name type="scientific">Buddleja alternifolia</name>
    <dbReference type="NCBI Taxonomy" id="168488"/>
    <lineage>
        <taxon>Eukaryota</taxon>
        <taxon>Viridiplantae</taxon>
        <taxon>Streptophyta</taxon>
        <taxon>Embryophyta</taxon>
        <taxon>Tracheophyta</taxon>
        <taxon>Spermatophyta</taxon>
        <taxon>Magnoliopsida</taxon>
        <taxon>eudicotyledons</taxon>
        <taxon>Gunneridae</taxon>
        <taxon>Pentapetalae</taxon>
        <taxon>asterids</taxon>
        <taxon>lamiids</taxon>
        <taxon>Lamiales</taxon>
        <taxon>Scrophulariaceae</taxon>
        <taxon>Buddlejeae</taxon>
        <taxon>Buddleja</taxon>
    </lineage>
</organism>